<evidence type="ECO:0000256" key="2">
    <source>
        <dbReference type="ARBA" id="ARBA00022801"/>
    </source>
</evidence>
<dbReference type="SUPFAM" id="SSF49785">
    <property type="entry name" value="Galactose-binding domain-like"/>
    <property type="match status" value="1"/>
</dbReference>
<dbReference type="InterPro" id="IPR050261">
    <property type="entry name" value="FrsA_esterase"/>
</dbReference>
<dbReference type="RefSeq" id="WP_171200426.1">
    <property type="nucleotide sequence ID" value="NZ_JABEND010000008.1"/>
</dbReference>
<dbReference type="InterPro" id="IPR013736">
    <property type="entry name" value="Xaa-Pro_dipept_C"/>
</dbReference>
<dbReference type="InterPro" id="IPR000383">
    <property type="entry name" value="Xaa-Pro-like_dom"/>
</dbReference>
<dbReference type="Gene3D" id="2.60.120.260">
    <property type="entry name" value="Galactose-binding domain-like"/>
    <property type="match status" value="1"/>
</dbReference>
<keyword evidence="5" id="KW-0067">ATP-binding</keyword>
<evidence type="ECO:0000313" key="6">
    <source>
        <dbReference type="Proteomes" id="UP000562984"/>
    </source>
</evidence>
<comment type="similarity">
    <text evidence="1">Belongs to the AB hydrolase superfamily.</text>
</comment>
<reference evidence="5 6" key="1">
    <citation type="submission" date="2020-05" db="EMBL/GenBank/DDBJ databases">
        <title>Nakamurella sp. DB0629 isolated from air conditioner.</title>
        <authorList>
            <person name="Kim D.H."/>
            <person name="Kim D.-U."/>
        </authorList>
    </citation>
    <scope>NUCLEOTIDE SEQUENCE [LARGE SCALE GENOMIC DNA]</scope>
    <source>
        <strain evidence="5 6">DB0629</strain>
    </source>
</reference>
<dbReference type="AlphaFoldDB" id="A0A849AE36"/>
<feature type="domain" description="Xaa-Pro dipeptidyl-peptidase C-terminal" evidence="4">
    <location>
        <begin position="429"/>
        <end position="649"/>
    </location>
</feature>
<dbReference type="SUPFAM" id="SSF53474">
    <property type="entry name" value="alpha/beta-Hydrolases"/>
    <property type="match status" value="1"/>
</dbReference>
<dbReference type="InterPro" id="IPR008979">
    <property type="entry name" value="Galactose-bd-like_sf"/>
</dbReference>
<keyword evidence="3" id="KW-0732">Signal</keyword>
<dbReference type="Pfam" id="PF02129">
    <property type="entry name" value="Peptidase_S15"/>
    <property type="match status" value="1"/>
</dbReference>
<evidence type="ECO:0000313" key="5">
    <source>
        <dbReference type="EMBL" id="NNG36720.1"/>
    </source>
</evidence>
<feature type="signal peptide" evidence="3">
    <location>
        <begin position="1"/>
        <end position="27"/>
    </location>
</feature>
<dbReference type="PANTHER" id="PTHR22946:SF9">
    <property type="entry name" value="POLYKETIDE TRANSFERASE AF380"/>
    <property type="match status" value="1"/>
</dbReference>
<keyword evidence="5" id="KW-0547">Nucleotide-binding</keyword>
<name>A0A849AE36_9ACTN</name>
<dbReference type="Proteomes" id="UP000562984">
    <property type="component" value="Unassembled WGS sequence"/>
</dbReference>
<gene>
    <name evidence="5" type="ORF">HKD39_13560</name>
</gene>
<keyword evidence="6" id="KW-1185">Reference proteome</keyword>
<dbReference type="EMBL" id="JABEND010000008">
    <property type="protein sequence ID" value="NNG36720.1"/>
    <property type="molecule type" value="Genomic_DNA"/>
</dbReference>
<dbReference type="SMART" id="SM00939">
    <property type="entry name" value="PepX_C"/>
    <property type="match status" value="1"/>
</dbReference>
<keyword evidence="2" id="KW-0378">Hydrolase</keyword>
<dbReference type="GO" id="GO:0008239">
    <property type="term" value="F:dipeptidyl-peptidase activity"/>
    <property type="evidence" value="ECO:0007669"/>
    <property type="project" value="InterPro"/>
</dbReference>
<dbReference type="GO" id="GO:0052689">
    <property type="term" value="F:carboxylic ester hydrolase activity"/>
    <property type="evidence" value="ECO:0007669"/>
    <property type="project" value="UniProtKB-ARBA"/>
</dbReference>
<accession>A0A849AE36</accession>
<feature type="chain" id="PRO_5032704458" evidence="3">
    <location>
        <begin position="28"/>
        <end position="667"/>
    </location>
</feature>
<evidence type="ECO:0000256" key="3">
    <source>
        <dbReference type="SAM" id="SignalP"/>
    </source>
</evidence>
<sequence length="667" mass="67306">MLSAAVTTTAVAGTAAAVPAAAVPAAAATAGTIPAAPATLGTIPAAAGTIPAAAGTIPAAAAATATSTAEPAASGTALATPGSTAVPDGSYTTTALHLKVTVGPNNDLTCDVVAELYTPTSADAEHPVPAMLTTNGWGQDLANNAPLAQYFAGQGYAVLNYSGLGWGGSSCKVQVDRPEYDGKAASQLIDFLAGAPGIGFTDAGHSQPATPPDYVIADSTGTDGQRHQRDIRVGMVGVSYGGGAQFAAASVHARIDAIAPIATWNNLVYSLFPNGADQTTGVASSTPGVSKLILGVALAILGVKSGLDHAAVDPLRLLGCPNMPTQVCAALTADTVTGVPSQDTRDLLASASVANFADRIKAPTLLLQGQADALFDLNESSATFAALRAAGTPVQLAWVSGGHTGAAKPGDYDLTALDARGQYAVGRLVDHFAKYLKKQTVDTGPDFVYQRPWVTYTGNAVVSYASAEAPEAIPTQQRYLSGGTALSGGRLVDTPEQATGGLQTFLTGPAAIPTSLGSPLPGNDSSDPDLNLPGTYGAWTSQPLTAPVDVVGSPSLTVQFQSPTVPVNALAGPTGMLTGYAKLYDIGPDGVARVVDNKVTPFRVADIGRPTTINLTGTVYRFAAGHRLQILLAGGDLKFRGGLLPNNVTVFSKTGKPGGELTLPVTS</sequence>
<comment type="caution">
    <text evidence="5">The sequence shown here is derived from an EMBL/GenBank/DDBJ whole genome shotgun (WGS) entry which is preliminary data.</text>
</comment>
<evidence type="ECO:0000259" key="4">
    <source>
        <dbReference type="SMART" id="SM00939"/>
    </source>
</evidence>
<evidence type="ECO:0000256" key="1">
    <source>
        <dbReference type="ARBA" id="ARBA00008645"/>
    </source>
</evidence>
<protein>
    <submittedName>
        <fullName evidence="5">ABC transporter ATP-binding protein</fullName>
    </submittedName>
</protein>
<proteinExistence type="inferred from homology"/>
<organism evidence="5 6">
    <name type="scientific">Nakamurella aerolata</name>
    <dbReference type="NCBI Taxonomy" id="1656892"/>
    <lineage>
        <taxon>Bacteria</taxon>
        <taxon>Bacillati</taxon>
        <taxon>Actinomycetota</taxon>
        <taxon>Actinomycetes</taxon>
        <taxon>Nakamurellales</taxon>
        <taxon>Nakamurellaceae</taxon>
        <taxon>Nakamurella</taxon>
    </lineage>
</organism>
<dbReference type="Gene3D" id="3.40.50.1820">
    <property type="entry name" value="alpha/beta hydrolase"/>
    <property type="match status" value="2"/>
</dbReference>
<dbReference type="InterPro" id="IPR029058">
    <property type="entry name" value="AB_hydrolase_fold"/>
</dbReference>
<dbReference type="GO" id="GO:0005524">
    <property type="term" value="F:ATP binding"/>
    <property type="evidence" value="ECO:0007669"/>
    <property type="project" value="UniProtKB-KW"/>
</dbReference>
<dbReference type="PANTHER" id="PTHR22946">
    <property type="entry name" value="DIENELACTONE HYDROLASE DOMAIN-CONTAINING PROTEIN-RELATED"/>
    <property type="match status" value="1"/>
</dbReference>